<keyword evidence="2" id="KW-1185">Reference proteome</keyword>
<proteinExistence type="predicted"/>
<name>A0A9W9NVH4_9EURO</name>
<dbReference type="RefSeq" id="XP_058328870.1">
    <property type="nucleotide sequence ID" value="XM_058475980.1"/>
</dbReference>
<gene>
    <name evidence="1" type="ORF">N7468_006684</name>
</gene>
<protein>
    <submittedName>
        <fullName evidence="1">Uncharacterized protein</fullName>
    </submittedName>
</protein>
<sequence length="70" mass="7833">MLARVRARHEFRHILDLTAVELVSCRLYSVRGACASQILCSILDQTPKTLGCSVHRVVSALSVRELWAPE</sequence>
<evidence type="ECO:0000313" key="1">
    <source>
        <dbReference type="EMBL" id="KAJ5225459.1"/>
    </source>
</evidence>
<evidence type="ECO:0000313" key="2">
    <source>
        <dbReference type="Proteomes" id="UP001150941"/>
    </source>
</evidence>
<reference evidence="1" key="2">
    <citation type="journal article" date="2023" name="IMA Fungus">
        <title>Comparative genomic study of the Penicillium genus elucidates a diverse pangenome and 15 lateral gene transfer events.</title>
        <authorList>
            <person name="Petersen C."/>
            <person name="Sorensen T."/>
            <person name="Nielsen M.R."/>
            <person name="Sondergaard T.E."/>
            <person name="Sorensen J.L."/>
            <person name="Fitzpatrick D.A."/>
            <person name="Frisvad J.C."/>
            <person name="Nielsen K.L."/>
        </authorList>
    </citation>
    <scope>NUCLEOTIDE SEQUENCE</scope>
    <source>
        <strain evidence="1">IBT 19713</strain>
    </source>
</reference>
<dbReference type="Proteomes" id="UP001150941">
    <property type="component" value="Unassembled WGS sequence"/>
</dbReference>
<comment type="caution">
    <text evidence="1">The sequence shown here is derived from an EMBL/GenBank/DDBJ whole genome shotgun (WGS) entry which is preliminary data.</text>
</comment>
<reference evidence="1" key="1">
    <citation type="submission" date="2022-11" db="EMBL/GenBank/DDBJ databases">
        <authorList>
            <person name="Petersen C."/>
        </authorList>
    </citation>
    <scope>NUCLEOTIDE SEQUENCE</scope>
    <source>
        <strain evidence="1">IBT 19713</strain>
    </source>
</reference>
<dbReference type="GeneID" id="83203283"/>
<dbReference type="EMBL" id="JAPQKS010000005">
    <property type="protein sequence ID" value="KAJ5225459.1"/>
    <property type="molecule type" value="Genomic_DNA"/>
</dbReference>
<dbReference type="AlphaFoldDB" id="A0A9W9NVH4"/>
<organism evidence="1 2">
    <name type="scientific">Penicillium chermesinum</name>
    <dbReference type="NCBI Taxonomy" id="63820"/>
    <lineage>
        <taxon>Eukaryota</taxon>
        <taxon>Fungi</taxon>
        <taxon>Dikarya</taxon>
        <taxon>Ascomycota</taxon>
        <taxon>Pezizomycotina</taxon>
        <taxon>Eurotiomycetes</taxon>
        <taxon>Eurotiomycetidae</taxon>
        <taxon>Eurotiales</taxon>
        <taxon>Aspergillaceae</taxon>
        <taxon>Penicillium</taxon>
    </lineage>
</organism>
<accession>A0A9W9NVH4</accession>